<keyword evidence="2" id="KW-0969">Cilium</keyword>
<accession>A0AAV1Q9I9</accession>
<reference evidence="2 3" key="1">
    <citation type="submission" date="2024-01" db="EMBL/GenBank/DDBJ databases">
        <authorList>
            <person name="Alioto T."/>
            <person name="Alioto T."/>
            <person name="Gomez Garrido J."/>
        </authorList>
    </citation>
    <scope>NUCLEOTIDE SEQUENCE [LARGE SCALE GENOMIC DNA]</scope>
</reference>
<evidence type="ECO:0000313" key="2">
    <source>
        <dbReference type="EMBL" id="CAK6980148.1"/>
    </source>
</evidence>
<dbReference type="PANTHER" id="PTHR21178">
    <property type="entry name" value="CILIA- AND FLAGELLA-ASSOCIATED PROTEIN 61"/>
    <property type="match status" value="1"/>
</dbReference>
<dbReference type="Proteomes" id="UP001314229">
    <property type="component" value="Unassembled WGS sequence"/>
</dbReference>
<evidence type="ECO:0000259" key="1">
    <source>
        <dbReference type="Pfam" id="PF23150"/>
    </source>
</evidence>
<protein>
    <submittedName>
        <fullName evidence="2">Cilia- and flagella-associated protein 61</fullName>
    </submittedName>
</protein>
<feature type="non-terminal residue" evidence="2">
    <location>
        <position position="1"/>
    </location>
</feature>
<sequence>VPCPTGVDLSQSVTNSQLQSPSAHRYTGPVPSNLFTLNDLHDCLAARRWLLANFVELEDNAVVYGNSIDVYTTVETLLSLGIRGSRIHLVLPPSKPNRSCFSDPDVEKAMTSTMEKAKVQVHHDCLLAQMNNGEHPDPLSSVSFTTDSEPLHLQCGVFINLSNKGVDYDAFSSINNSFLVFDSRLVIDATFHTSDPTICGAGPLTKFSRCYYTEEWSHAHFNSKEVGQDLAAVLLPLFDLTLEPADESPPEMDHLIPLYKEAKIQGGKLPGGYNYLHVTKPSATQLTGPPVKPNQEPTVCKRPEYESDLRFTTLCFNRSSLTPVFIHIKLQDRGIVTGRVETGNYFCLHLDGHELVETLTCLSLKPLPVSNYLSLYGKHQQLLGQLSSRYHQCLIHDLYSFFRQSWSLAVYHDRFSDFEQELQQITSTHWKDDESSQQEMTEDDEEPKVLQQVVLQEESREALRSSAVKYLTYNRNLLPMFDQPGQL</sequence>
<keyword evidence="2" id="KW-0282">Flagellum</keyword>
<dbReference type="InterPro" id="IPR056299">
    <property type="entry name" value="CFAP61_dimer"/>
</dbReference>
<dbReference type="AlphaFoldDB" id="A0AAV1Q9I9"/>
<keyword evidence="2" id="KW-0966">Cell projection</keyword>
<dbReference type="EMBL" id="CAWUFR010000649">
    <property type="protein sequence ID" value="CAK6980148.1"/>
    <property type="molecule type" value="Genomic_DNA"/>
</dbReference>
<keyword evidence="3" id="KW-1185">Reference proteome</keyword>
<evidence type="ECO:0000313" key="3">
    <source>
        <dbReference type="Proteomes" id="UP001314229"/>
    </source>
</evidence>
<name>A0AAV1Q9I9_SCOSC</name>
<dbReference type="PANTHER" id="PTHR21178:SF8">
    <property type="entry name" value="CILIA- AND FLAGELLA-ASSOCIATED PROTEIN 61"/>
    <property type="match status" value="1"/>
</dbReference>
<proteinExistence type="predicted"/>
<feature type="domain" description="CFAP61 dimerisation" evidence="1">
    <location>
        <begin position="257"/>
        <end position="409"/>
    </location>
</feature>
<dbReference type="Pfam" id="PF23150">
    <property type="entry name" value="CFAP61_dimer"/>
    <property type="match status" value="1"/>
</dbReference>
<comment type="caution">
    <text evidence="2">The sequence shown here is derived from an EMBL/GenBank/DDBJ whole genome shotgun (WGS) entry which is preliminary data.</text>
</comment>
<dbReference type="InterPro" id="IPR038884">
    <property type="entry name" value="CFAP61"/>
</dbReference>
<organism evidence="2 3">
    <name type="scientific">Scomber scombrus</name>
    <name type="common">Atlantic mackerel</name>
    <name type="synonym">Scomber vernalis</name>
    <dbReference type="NCBI Taxonomy" id="13677"/>
    <lineage>
        <taxon>Eukaryota</taxon>
        <taxon>Metazoa</taxon>
        <taxon>Chordata</taxon>
        <taxon>Craniata</taxon>
        <taxon>Vertebrata</taxon>
        <taxon>Euteleostomi</taxon>
        <taxon>Actinopterygii</taxon>
        <taxon>Neopterygii</taxon>
        <taxon>Teleostei</taxon>
        <taxon>Neoteleostei</taxon>
        <taxon>Acanthomorphata</taxon>
        <taxon>Pelagiaria</taxon>
        <taxon>Scombriformes</taxon>
        <taxon>Scombridae</taxon>
        <taxon>Scomber</taxon>
    </lineage>
</organism>
<gene>
    <name evidence="2" type="ORF">FSCOSCO3_A016870</name>
</gene>